<gene>
    <name evidence="1" type="ORF">QYM36_019484</name>
</gene>
<name>A0AA88H774_ARTSF</name>
<feature type="non-terminal residue" evidence="1">
    <location>
        <position position="1"/>
    </location>
</feature>
<keyword evidence="2" id="KW-1185">Reference proteome</keyword>
<evidence type="ECO:0000313" key="2">
    <source>
        <dbReference type="Proteomes" id="UP001187531"/>
    </source>
</evidence>
<reference evidence="1" key="1">
    <citation type="submission" date="2023-07" db="EMBL/GenBank/DDBJ databases">
        <title>Chromosome-level genome assembly of Artemia franciscana.</title>
        <authorList>
            <person name="Jo E."/>
        </authorList>
    </citation>
    <scope>NUCLEOTIDE SEQUENCE</scope>
    <source>
        <tissue evidence="1">Whole body</tissue>
    </source>
</reference>
<comment type="caution">
    <text evidence="1">The sequence shown here is derived from an EMBL/GenBank/DDBJ whole genome shotgun (WGS) entry which is preliminary data.</text>
</comment>
<dbReference type="AlphaFoldDB" id="A0AA88H774"/>
<dbReference type="EMBL" id="JAVRJZ010001296">
    <property type="protein sequence ID" value="KAK2701886.1"/>
    <property type="molecule type" value="Genomic_DNA"/>
</dbReference>
<organism evidence="1 2">
    <name type="scientific">Artemia franciscana</name>
    <name type="common">Brine shrimp</name>
    <name type="synonym">Artemia sanfranciscana</name>
    <dbReference type="NCBI Taxonomy" id="6661"/>
    <lineage>
        <taxon>Eukaryota</taxon>
        <taxon>Metazoa</taxon>
        <taxon>Ecdysozoa</taxon>
        <taxon>Arthropoda</taxon>
        <taxon>Crustacea</taxon>
        <taxon>Branchiopoda</taxon>
        <taxon>Anostraca</taxon>
        <taxon>Artemiidae</taxon>
        <taxon>Artemia</taxon>
    </lineage>
</organism>
<dbReference type="Proteomes" id="UP001187531">
    <property type="component" value="Unassembled WGS sequence"/>
</dbReference>
<protein>
    <submittedName>
        <fullName evidence="1">Uncharacterized protein</fullName>
    </submittedName>
</protein>
<evidence type="ECO:0000313" key="1">
    <source>
        <dbReference type="EMBL" id="KAK2701886.1"/>
    </source>
</evidence>
<sequence>MFRTVLTQEKEIEVSLKWRIDKQQTTGYDKRPREEVVLIALFAAHSNASQPEFRNHNLLTTNLSLYKRHTTKHCTYHTIAELGDGQAAHFIKEIQFTTPPRKTLPRKNPLIFPAAHAPDLGLE</sequence>
<accession>A0AA88H774</accession>
<proteinExistence type="predicted"/>